<proteinExistence type="inferred from homology"/>
<accession>A0AAN9QEU6</accession>
<dbReference type="PANTHER" id="PTHR10795">
    <property type="entry name" value="PROPROTEIN CONVERTASE SUBTILISIN/KEXIN"/>
    <property type="match status" value="1"/>
</dbReference>
<comment type="caution">
    <text evidence="4">The sequence shown here is derived from an EMBL/GenBank/DDBJ whole genome shotgun (WGS) entry which is preliminary data.</text>
</comment>
<protein>
    <submittedName>
        <fullName evidence="4">Uncharacterized protein</fullName>
    </submittedName>
</protein>
<comment type="subcellular location">
    <subcellularLocation>
        <location evidence="1">Secreted</location>
    </subcellularLocation>
</comment>
<evidence type="ECO:0000256" key="1">
    <source>
        <dbReference type="ARBA" id="ARBA00004613"/>
    </source>
</evidence>
<dbReference type="GO" id="GO:0004252">
    <property type="term" value="F:serine-type endopeptidase activity"/>
    <property type="evidence" value="ECO:0007669"/>
    <property type="project" value="InterPro"/>
</dbReference>
<dbReference type="GO" id="GO:0005576">
    <property type="term" value="C:extracellular region"/>
    <property type="evidence" value="ECO:0007669"/>
    <property type="project" value="UniProtKB-SubCell"/>
</dbReference>
<comment type="similarity">
    <text evidence="2">Belongs to the peptidase S8 family.</text>
</comment>
<keyword evidence="3" id="KW-0732">Signal</keyword>
<evidence type="ECO:0000256" key="3">
    <source>
        <dbReference type="ARBA" id="ARBA00022729"/>
    </source>
</evidence>
<evidence type="ECO:0000313" key="4">
    <source>
        <dbReference type="EMBL" id="KAK7332614.1"/>
    </source>
</evidence>
<dbReference type="EMBL" id="JAYMYR010000011">
    <property type="protein sequence ID" value="KAK7332614.1"/>
    <property type="molecule type" value="Genomic_DNA"/>
</dbReference>
<keyword evidence="5" id="KW-1185">Reference proteome</keyword>
<dbReference type="InterPro" id="IPR045051">
    <property type="entry name" value="SBT"/>
</dbReference>
<organism evidence="4 5">
    <name type="scientific">Phaseolus coccineus</name>
    <name type="common">Scarlet runner bean</name>
    <name type="synonym">Phaseolus multiflorus</name>
    <dbReference type="NCBI Taxonomy" id="3886"/>
    <lineage>
        <taxon>Eukaryota</taxon>
        <taxon>Viridiplantae</taxon>
        <taxon>Streptophyta</taxon>
        <taxon>Embryophyta</taxon>
        <taxon>Tracheophyta</taxon>
        <taxon>Spermatophyta</taxon>
        <taxon>Magnoliopsida</taxon>
        <taxon>eudicotyledons</taxon>
        <taxon>Gunneridae</taxon>
        <taxon>Pentapetalae</taxon>
        <taxon>rosids</taxon>
        <taxon>fabids</taxon>
        <taxon>Fabales</taxon>
        <taxon>Fabaceae</taxon>
        <taxon>Papilionoideae</taxon>
        <taxon>50 kb inversion clade</taxon>
        <taxon>NPAAA clade</taxon>
        <taxon>indigoferoid/millettioid clade</taxon>
        <taxon>Phaseoleae</taxon>
        <taxon>Phaseolus</taxon>
    </lineage>
</organism>
<dbReference type="AlphaFoldDB" id="A0AAN9QEU6"/>
<name>A0AAN9QEU6_PHACN</name>
<dbReference type="InterPro" id="IPR036852">
    <property type="entry name" value="Peptidase_S8/S53_dom_sf"/>
</dbReference>
<gene>
    <name evidence="4" type="ORF">VNO80_29368</name>
</gene>
<reference evidence="4 5" key="1">
    <citation type="submission" date="2024-01" db="EMBL/GenBank/DDBJ databases">
        <title>The genomes of 5 underutilized Papilionoideae crops provide insights into root nodulation and disease resistanc.</title>
        <authorList>
            <person name="Jiang F."/>
        </authorList>
    </citation>
    <scope>NUCLEOTIDE SEQUENCE [LARGE SCALE GENOMIC DNA]</scope>
    <source>
        <strain evidence="4">JINMINGXINNONG_FW02</strain>
        <tissue evidence="4">Leaves</tissue>
    </source>
</reference>
<dbReference type="GO" id="GO:0006508">
    <property type="term" value="P:proteolysis"/>
    <property type="evidence" value="ECO:0007669"/>
    <property type="project" value="InterPro"/>
</dbReference>
<evidence type="ECO:0000313" key="5">
    <source>
        <dbReference type="Proteomes" id="UP001374584"/>
    </source>
</evidence>
<evidence type="ECO:0000256" key="2">
    <source>
        <dbReference type="ARBA" id="ARBA00011073"/>
    </source>
</evidence>
<sequence length="145" mass="15942">MTTAYTSYKNGAAILDVATGQPATPFDYGAGHVDPVAALDPGLVDDANVEDYLGFLCALNFKLQCQIIFSFWPLHKELAMFVQKTCRKSDKWIRESHQSKREVLLSAHKPEHVKVGLSSSRDKDGSAQSKQLCDIVAVILSSVPF</sequence>
<dbReference type="Proteomes" id="UP001374584">
    <property type="component" value="Unassembled WGS sequence"/>
</dbReference>
<dbReference type="Gene3D" id="3.40.50.200">
    <property type="entry name" value="Peptidase S8/S53 domain"/>
    <property type="match status" value="1"/>
</dbReference>